<dbReference type="PANTHER" id="PTHR46910">
    <property type="entry name" value="TRANSCRIPTION FACTOR PDR1"/>
    <property type="match status" value="1"/>
</dbReference>
<evidence type="ECO:0000256" key="2">
    <source>
        <dbReference type="SAM" id="MobiDB-lite"/>
    </source>
</evidence>
<proteinExistence type="predicted"/>
<feature type="compositionally biased region" description="Polar residues" evidence="2">
    <location>
        <begin position="582"/>
        <end position="592"/>
    </location>
</feature>
<dbReference type="AlphaFoldDB" id="A0A2T2NU69"/>
<reference evidence="4 5" key="1">
    <citation type="journal article" date="2018" name="Front. Microbiol.">
        <title>Genome-Wide Analysis of Corynespora cassiicola Leaf Fall Disease Putative Effectors.</title>
        <authorList>
            <person name="Lopez D."/>
            <person name="Ribeiro S."/>
            <person name="Label P."/>
            <person name="Fumanal B."/>
            <person name="Venisse J.S."/>
            <person name="Kohler A."/>
            <person name="de Oliveira R.R."/>
            <person name="Labutti K."/>
            <person name="Lipzen A."/>
            <person name="Lail K."/>
            <person name="Bauer D."/>
            <person name="Ohm R.A."/>
            <person name="Barry K.W."/>
            <person name="Spatafora J."/>
            <person name="Grigoriev I.V."/>
            <person name="Martin F.M."/>
            <person name="Pujade-Renaud V."/>
        </authorList>
    </citation>
    <scope>NUCLEOTIDE SEQUENCE [LARGE SCALE GENOMIC DNA]</scope>
    <source>
        <strain evidence="4 5">Philippines</strain>
    </source>
</reference>
<protein>
    <recommendedName>
        <fullName evidence="3">Xylanolytic transcriptional activator regulatory domain-containing protein</fullName>
    </recommendedName>
</protein>
<dbReference type="InterPro" id="IPR007219">
    <property type="entry name" value="XnlR_reg_dom"/>
</dbReference>
<feature type="domain" description="Xylanolytic transcriptional activator regulatory" evidence="3">
    <location>
        <begin position="235"/>
        <end position="309"/>
    </location>
</feature>
<dbReference type="GO" id="GO:0008270">
    <property type="term" value="F:zinc ion binding"/>
    <property type="evidence" value="ECO:0007669"/>
    <property type="project" value="InterPro"/>
</dbReference>
<accession>A0A2T2NU69</accession>
<dbReference type="InterPro" id="IPR050987">
    <property type="entry name" value="AtrR-like"/>
</dbReference>
<dbReference type="GO" id="GO:0003677">
    <property type="term" value="F:DNA binding"/>
    <property type="evidence" value="ECO:0007669"/>
    <property type="project" value="InterPro"/>
</dbReference>
<evidence type="ECO:0000313" key="4">
    <source>
        <dbReference type="EMBL" id="PSN68638.1"/>
    </source>
</evidence>
<dbReference type="PANTHER" id="PTHR46910:SF9">
    <property type="entry name" value="MISCELLANEOUS ZN(II)2CYS6 TRANSCRIPTION FACTOR (EUROFUNG)"/>
    <property type="match status" value="1"/>
</dbReference>
<feature type="compositionally biased region" description="Polar residues" evidence="2">
    <location>
        <begin position="1"/>
        <end position="10"/>
    </location>
</feature>
<dbReference type="Proteomes" id="UP000240883">
    <property type="component" value="Unassembled WGS sequence"/>
</dbReference>
<feature type="region of interest" description="Disordered" evidence="2">
    <location>
        <begin position="1"/>
        <end position="36"/>
    </location>
</feature>
<dbReference type="OrthoDB" id="3266505at2759"/>
<dbReference type="STRING" id="1448308.A0A2T2NU69"/>
<dbReference type="CDD" id="cd12148">
    <property type="entry name" value="fungal_TF_MHR"/>
    <property type="match status" value="1"/>
</dbReference>
<evidence type="ECO:0000313" key="5">
    <source>
        <dbReference type="Proteomes" id="UP000240883"/>
    </source>
</evidence>
<dbReference type="GO" id="GO:0003700">
    <property type="term" value="F:DNA-binding transcription factor activity"/>
    <property type="evidence" value="ECO:0007669"/>
    <property type="project" value="InterPro"/>
</dbReference>
<dbReference type="EMBL" id="KZ678133">
    <property type="protein sequence ID" value="PSN68638.1"/>
    <property type="molecule type" value="Genomic_DNA"/>
</dbReference>
<name>A0A2T2NU69_CORCC</name>
<feature type="compositionally biased region" description="Polar residues" evidence="2">
    <location>
        <begin position="616"/>
        <end position="625"/>
    </location>
</feature>
<gene>
    <name evidence="4" type="ORF">BS50DRAFT_321301</name>
</gene>
<dbReference type="SMART" id="SM00906">
    <property type="entry name" value="Fungal_trans"/>
    <property type="match status" value="1"/>
</dbReference>
<evidence type="ECO:0000259" key="3">
    <source>
        <dbReference type="SMART" id="SM00906"/>
    </source>
</evidence>
<feature type="compositionally biased region" description="Polar residues" evidence="2">
    <location>
        <begin position="538"/>
        <end position="570"/>
    </location>
</feature>
<keyword evidence="1" id="KW-0539">Nucleus</keyword>
<organism evidence="4 5">
    <name type="scientific">Corynespora cassiicola Philippines</name>
    <dbReference type="NCBI Taxonomy" id="1448308"/>
    <lineage>
        <taxon>Eukaryota</taxon>
        <taxon>Fungi</taxon>
        <taxon>Dikarya</taxon>
        <taxon>Ascomycota</taxon>
        <taxon>Pezizomycotina</taxon>
        <taxon>Dothideomycetes</taxon>
        <taxon>Pleosporomycetidae</taxon>
        <taxon>Pleosporales</taxon>
        <taxon>Corynesporascaceae</taxon>
        <taxon>Corynespora</taxon>
    </lineage>
</organism>
<evidence type="ECO:0000256" key="1">
    <source>
        <dbReference type="ARBA" id="ARBA00023242"/>
    </source>
</evidence>
<sequence length="682" mass="75688">MNSNDTSSARASLDGEPPQKRRRASTTATRPPREVGLMRSLPGDKFSSFIGSASGIYFIRSVYGAICHSTSQSGTHIQTPESDIVPGEDDHLPSSGLWKNHEITSLSPTEFTFGDLVAWSGSYFANWHPTYPFLHAPAVLKYFEKLCRDRALPSETDQTPDTIILRSVMSMSLADRRQASPSLEASYPSALVFKSYDAAMHSLQSILLLPASIQTLQAALSVQIFLVSMLRLNAASRLGGLIIRMALQLGLHRCPNRYPSFSPPDRELRQRIIWSLYSVDRSICQSMGLPLSLRDDDVDVCYPSNEQHATNVQAADHRLRLVEFLARHAEIRGQIMELRNKSISARQEGADLDVVITAKLARWWNDVEEFIDSDENDPPAMSTYHRTVLTILYHESLISLNRPILASLNMGSAYNAALQYCIASSRSIISTLHKAIKPVRNSEQANPVPLLWHTFTWAVWMSTFILFYAANGKHVTESMVSRFAEKSLEILQHLSSRGCVWPAACAAAIRDLRMQLLQDRTERANSMSEQPAVPSLLPISTQRQCSRTPATSPSNFIREQQNSTYSSASHNLDWPPCRGGQEQPSTGASANTRRPDFSTIPQAIEETGLRSDHGQPSHTDGTHPTSDAGLGILSWGNYMENSISMDPNISIPSSDGNDPFAGFDIPFWIGSDKYSGMVNEWS</sequence>
<dbReference type="Pfam" id="PF04082">
    <property type="entry name" value="Fungal_trans"/>
    <property type="match status" value="1"/>
</dbReference>
<dbReference type="GO" id="GO:0006351">
    <property type="term" value="P:DNA-templated transcription"/>
    <property type="evidence" value="ECO:0007669"/>
    <property type="project" value="InterPro"/>
</dbReference>
<keyword evidence="5" id="KW-1185">Reference proteome</keyword>
<feature type="region of interest" description="Disordered" evidence="2">
    <location>
        <begin position="522"/>
        <end position="628"/>
    </location>
</feature>